<dbReference type="RefSeq" id="WP_378576988.1">
    <property type="nucleotide sequence ID" value="NZ_JBHSFQ010000021.1"/>
</dbReference>
<proteinExistence type="predicted"/>
<dbReference type="EMBL" id="JBHSFQ010000021">
    <property type="protein sequence ID" value="MFC4564133.1"/>
    <property type="molecule type" value="Genomic_DNA"/>
</dbReference>
<evidence type="ECO:0000313" key="1">
    <source>
        <dbReference type="EMBL" id="MFC4564133.1"/>
    </source>
</evidence>
<dbReference type="InterPro" id="IPR011990">
    <property type="entry name" value="TPR-like_helical_dom_sf"/>
</dbReference>
<comment type="caution">
    <text evidence="1">The sequence shown here is derived from an EMBL/GenBank/DDBJ whole genome shotgun (WGS) entry which is preliminary data.</text>
</comment>
<reference evidence="2" key="1">
    <citation type="journal article" date="2019" name="Int. J. Syst. Evol. Microbiol.">
        <title>The Global Catalogue of Microorganisms (GCM) 10K type strain sequencing project: providing services to taxonomists for standard genome sequencing and annotation.</title>
        <authorList>
            <consortium name="The Broad Institute Genomics Platform"/>
            <consortium name="The Broad Institute Genome Sequencing Center for Infectious Disease"/>
            <person name="Wu L."/>
            <person name="Ma J."/>
        </authorList>
    </citation>
    <scope>NUCLEOTIDE SEQUENCE [LARGE SCALE GENOMIC DNA]</scope>
    <source>
        <strain evidence="2">XZYJ18</strain>
    </source>
</reference>
<dbReference type="Proteomes" id="UP001595923">
    <property type="component" value="Unassembled WGS sequence"/>
</dbReference>
<dbReference type="PANTHER" id="PTHR47691:SF3">
    <property type="entry name" value="HTH-TYPE TRANSCRIPTIONAL REGULATOR RV0890C-RELATED"/>
    <property type="match status" value="1"/>
</dbReference>
<dbReference type="GO" id="GO:0005524">
    <property type="term" value="F:ATP binding"/>
    <property type="evidence" value="ECO:0007669"/>
    <property type="project" value="UniProtKB-KW"/>
</dbReference>
<dbReference type="Gene3D" id="1.25.40.10">
    <property type="entry name" value="Tetratricopeptide repeat domain"/>
    <property type="match status" value="1"/>
</dbReference>
<accession>A0ABV9E3G3</accession>
<keyword evidence="1" id="KW-0067">ATP-binding</keyword>
<dbReference type="InterPro" id="IPR019734">
    <property type="entry name" value="TPR_rpt"/>
</dbReference>
<dbReference type="SMART" id="SM00028">
    <property type="entry name" value="TPR"/>
    <property type="match status" value="4"/>
</dbReference>
<name>A0ABV9E3G3_9ACTN</name>
<dbReference type="Pfam" id="PF13424">
    <property type="entry name" value="TPR_12"/>
    <property type="match status" value="2"/>
</dbReference>
<keyword evidence="1" id="KW-0547">Nucleotide-binding</keyword>
<protein>
    <submittedName>
        <fullName evidence="1">ATP-binding protein</fullName>
    </submittedName>
</protein>
<evidence type="ECO:0000313" key="2">
    <source>
        <dbReference type="Proteomes" id="UP001595923"/>
    </source>
</evidence>
<gene>
    <name evidence="1" type="ORF">ACFO4E_19920</name>
</gene>
<dbReference type="SUPFAM" id="SSF52540">
    <property type="entry name" value="P-loop containing nucleoside triphosphate hydrolases"/>
    <property type="match status" value="1"/>
</dbReference>
<dbReference type="SUPFAM" id="SSF48452">
    <property type="entry name" value="TPR-like"/>
    <property type="match status" value="1"/>
</dbReference>
<keyword evidence="2" id="KW-1185">Reference proteome</keyword>
<dbReference type="InterPro" id="IPR027417">
    <property type="entry name" value="P-loop_NTPase"/>
</dbReference>
<dbReference type="PANTHER" id="PTHR47691">
    <property type="entry name" value="REGULATOR-RELATED"/>
    <property type="match status" value="1"/>
</dbReference>
<dbReference type="PRINTS" id="PR00364">
    <property type="entry name" value="DISEASERSIST"/>
</dbReference>
<organism evidence="1 2">
    <name type="scientific">Nocardiopsis mangrovi</name>
    <dbReference type="NCBI Taxonomy" id="1179818"/>
    <lineage>
        <taxon>Bacteria</taxon>
        <taxon>Bacillati</taxon>
        <taxon>Actinomycetota</taxon>
        <taxon>Actinomycetes</taxon>
        <taxon>Streptosporangiales</taxon>
        <taxon>Nocardiopsidaceae</taxon>
        <taxon>Nocardiopsis</taxon>
    </lineage>
</organism>
<dbReference type="Gene3D" id="3.40.50.300">
    <property type="entry name" value="P-loop containing nucleotide triphosphate hydrolases"/>
    <property type="match status" value="1"/>
</dbReference>
<sequence length="964" mass="107939">MTNNPTAPQILTTTFPREDSGRSTLDRYYWQAWATTYRSFELLGAYLKNPQKDTPTQEWSLICEWHEDFVTIQGDQVDIYSVKHRDITGEKWHFKDFLTKGGILHLFATWLLLERTCHCVVYTNSEMLGQSVKQLRQATEFFGTKPASNVSQEKSAMKVVTDIAKLTLEEHRNRGDFRLPDDLLIRIEADGALTILEDIIRDFLSSLRLVTDLPERRSTHVMTPSSPVRVCLDALGLPCLLTETAWATVESMVRQRMRGVRNIAWLSGSHEGYRVLRSPDWLSSSEFEQLARTLTPRQMIEALRRCDKTGIEVIRPKIPNSSRNRLPANESPYVKSEQHPHIDLERLHNNVLITGSPGVGKTCLAIEYAYAGTKAFPDGQLMVDMQGFAPGNPMSTDDAVTRLLDQLGENQDTSGETKEARRFRYLDIVESGRFVIVLDNVPDSDSVLPLIPRGEGTATIITSRRPLSTLLRRRGVTHIQLNPLSEAEARELLTAHLGANRLAAFPDATDALLRVCDGMPLAITILAAQIRRSPDDPLSSFVSDLADAEGRLDLLDLDEPYSSVRTVFSWTYEKLTPELQEAFVLFGAAPVRYLESSAAGALLGTDTAGRRLRRLHDAHLLRKRADGRFQMHDLFRDFATSICNHTENLRCASDKGNERLIRHYAKLAREASGTRRWSGPDVDTLLETVTHATTRGQVDEARDIADALTEHLWWQGRSIDCADMLKRVVHARPPSPNPGIQAHLLRQLAITLRRIGFHEASAEYAEQALAVLVPEPDLRSAIESHYVLAVTHSYANRHELAVPAYRKALQGFRKIGDRSSVGDALNGLGWSLAEIGDTSTGLRYCHQAREIHRAHQDENNEAADLDSIACIHHRIGNHPTAIEYFELCLDTYRRIGHRPNEARTLASMGDTCMAAGDADGARASWVDAIAILDEIEPASADRIRKKMTGLPFEVGTHPDGSDTF</sequence>